<keyword evidence="1" id="KW-0328">Glycosyltransferase</keyword>
<name>A0ABR6BUW4_9PSEU</name>
<reference evidence="4 5" key="1">
    <citation type="submission" date="2020-08" db="EMBL/GenBank/DDBJ databases">
        <title>Genomic Encyclopedia of Archaeal and Bacterial Type Strains, Phase II (KMG-II): from individual species to whole genera.</title>
        <authorList>
            <person name="Goeker M."/>
        </authorList>
    </citation>
    <scope>NUCLEOTIDE SEQUENCE [LARGE SCALE GENOMIC DNA]</scope>
    <source>
        <strain evidence="4 5">DSM 43850</strain>
    </source>
</reference>
<dbReference type="PANTHER" id="PTHR45947">
    <property type="entry name" value="SULFOQUINOVOSYL TRANSFERASE SQD2"/>
    <property type="match status" value="1"/>
</dbReference>
<dbReference type="PANTHER" id="PTHR45947:SF3">
    <property type="entry name" value="SULFOQUINOVOSYL TRANSFERASE SQD2"/>
    <property type="match status" value="1"/>
</dbReference>
<dbReference type="CDD" id="cd03801">
    <property type="entry name" value="GT4_PimA-like"/>
    <property type="match status" value="1"/>
</dbReference>
<keyword evidence="2" id="KW-0808">Transferase</keyword>
<keyword evidence="5" id="KW-1185">Reference proteome</keyword>
<keyword evidence="4" id="KW-0560">Oxidoreductase</keyword>
<feature type="domain" description="Glycosyltransferase subfamily 4-like N-terminal" evidence="3">
    <location>
        <begin position="17"/>
        <end position="167"/>
    </location>
</feature>
<sequence length="398" mass="42214">MNVAFVLLTHSSDEPAGIERAVASLASGLREIGHRALIIAAGPPRAEDEHDLVRLASLHLPHPLLFDDLPQLFADPEPVRREVLEILTAHDINVVCWADAVVGLGFLSPAPPGVRTALMVHFLREDDHMRRSLAQRPDAVLAVSPFLIDEAARTGLDTTGWHALPNALPSTGQAPCHDERERLRRTGPVRIVARADPYKGIAELLNALPEGFGRPVQIVLAAAAFELGRGMQTELINACRARAAAFPNVEVLPAIPWLGVQPFLAEAALTLVPSTRPETFGNVAAESLSVGTPVVAYRFGHLPVLVGGAGRLVDLDVLSGLGRSSLLTGNTLEAVDFADNAARLWQAAAELLDNADAYHAASAQALHQVSDQSSAAVAENFLRITAGSLTPATAPGRA</sequence>
<evidence type="ECO:0000313" key="4">
    <source>
        <dbReference type="EMBL" id="MBA8930638.1"/>
    </source>
</evidence>
<dbReference type="Pfam" id="PF13439">
    <property type="entry name" value="Glyco_transf_4"/>
    <property type="match status" value="1"/>
</dbReference>
<comment type="caution">
    <text evidence="4">The sequence shown here is derived from an EMBL/GenBank/DDBJ whole genome shotgun (WGS) entry which is preliminary data.</text>
</comment>
<evidence type="ECO:0000259" key="3">
    <source>
        <dbReference type="Pfam" id="PF13439"/>
    </source>
</evidence>
<accession>A0ABR6BUW4</accession>
<evidence type="ECO:0000256" key="2">
    <source>
        <dbReference type="ARBA" id="ARBA00022679"/>
    </source>
</evidence>
<organism evidence="4 5">
    <name type="scientific">Kutzneria viridogrisea</name>
    <dbReference type="NCBI Taxonomy" id="47990"/>
    <lineage>
        <taxon>Bacteria</taxon>
        <taxon>Bacillati</taxon>
        <taxon>Actinomycetota</taxon>
        <taxon>Actinomycetes</taxon>
        <taxon>Pseudonocardiales</taxon>
        <taxon>Pseudonocardiaceae</taxon>
        <taxon>Kutzneria</taxon>
    </lineage>
</organism>
<dbReference type="EC" id="1.14.99.50" evidence="4"/>
<evidence type="ECO:0000256" key="1">
    <source>
        <dbReference type="ARBA" id="ARBA00022676"/>
    </source>
</evidence>
<evidence type="ECO:0000313" key="5">
    <source>
        <dbReference type="Proteomes" id="UP000517916"/>
    </source>
</evidence>
<dbReference type="EMBL" id="JACJID010000007">
    <property type="protein sequence ID" value="MBA8930638.1"/>
    <property type="molecule type" value="Genomic_DNA"/>
</dbReference>
<dbReference type="SUPFAM" id="SSF53756">
    <property type="entry name" value="UDP-Glycosyltransferase/glycogen phosphorylase"/>
    <property type="match status" value="1"/>
</dbReference>
<dbReference type="InterPro" id="IPR050194">
    <property type="entry name" value="Glycosyltransferase_grp1"/>
</dbReference>
<dbReference type="RefSeq" id="WP_025357522.1">
    <property type="nucleotide sequence ID" value="NZ_BAAABQ010000008.1"/>
</dbReference>
<protein>
    <submittedName>
        <fullName evidence="4">Iron(II)-dependent oxidoreductase</fullName>
        <ecNumber evidence="4">1.14.99.50</ecNumber>
    </submittedName>
</protein>
<dbReference type="Pfam" id="PF13692">
    <property type="entry name" value="Glyco_trans_1_4"/>
    <property type="match status" value="1"/>
</dbReference>
<dbReference type="InterPro" id="IPR028098">
    <property type="entry name" value="Glyco_trans_4-like_N"/>
</dbReference>
<dbReference type="Proteomes" id="UP000517916">
    <property type="component" value="Unassembled WGS sequence"/>
</dbReference>
<dbReference type="GO" id="GO:0044875">
    <property type="term" value="F:gamma-glutamyl hercynylcysteine sulfoxide synthase activity"/>
    <property type="evidence" value="ECO:0007669"/>
    <property type="project" value="UniProtKB-EC"/>
</dbReference>
<dbReference type="Gene3D" id="3.40.50.2000">
    <property type="entry name" value="Glycogen Phosphorylase B"/>
    <property type="match status" value="2"/>
</dbReference>
<proteinExistence type="predicted"/>
<gene>
    <name evidence="4" type="ORF">BC739_007885</name>
</gene>